<feature type="active site" evidence="12">
    <location>
        <position position="804"/>
    </location>
</feature>
<dbReference type="Pfam" id="PF00171">
    <property type="entry name" value="Aldedh"/>
    <property type="match status" value="2"/>
</dbReference>
<dbReference type="FunFam" id="3.40.309.10:FF:000004">
    <property type="entry name" value="Succinate-semialdehyde dehydrogenase I"/>
    <property type="match status" value="1"/>
</dbReference>
<evidence type="ECO:0000256" key="7">
    <source>
        <dbReference type="ARBA" id="ARBA00030806"/>
    </source>
</evidence>
<keyword evidence="5 13" id="KW-0560">Oxidoreductase</keyword>
<dbReference type="GO" id="GO:0004777">
    <property type="term" value="F:succinate-semialdehyde dehydrogenase (NAD+) activity"/>
    <property type="evidence" value="ECO:0007669"/>
    <property type="project" value="UniProtKB-EC"/>
</dbReference>
<dbReference type="EMBL" id="JANBVO010000019">
    <property type="protein sequence ID" value="KAJ9143300.1"/>
    <property type="molecule type" value="Genomic_DNA"/>
</dbReference>
<evidence type="ECO:0000256" key="13">
    <source>
        <dbReference type="RuleBase" id="RU003345"/>
    </source>
</evidence>
<evidence type="ECO:0000256" key="9">
    <source>
        <dbReference type="ARBA" id="ARBA00050387"/>
    </source>
</evidence>
<dbReference type="CDD" id="cd07091">
    <property type="entry name" value="ALDH_F1-2_Ald2-like"/>
    <property type="match status" value="1"/>
</dbReference>
<protein>
    <recommendedName>
        <fullName evidence="4">Succinate-semialdehyde dehydrogenase, mitochondrial</fullName>
        <ecNumber evidence="11">1.2.1.16</ecNumber>
        <ecNumber evidence="3">1.2.1.24</ecNumber>
        <ecNumber evidence="6">1.2.1.3</ecNumber>
    </recommendedName>
    <alternativeName>
        <fullName evidence="7">NAD(+)-dependent succinic semialdehyde dehydrogenase</fullName>
    </alternativeName>
</protein>
<evidence type="ECO:0000259" key="14">
    <source>
        <dbReference type="Pfam" id="PF00171"/>
    </source>
</evidence>
<dbReference type="GO" id="GO:0046394">
    <property type="term" value="P:carboxylic acid biosynthetic process"/>
    <property type="evidence" value="ECO:0007669"/>
    <property type="project" value="UniProtKB-ARBA"/>
</dbReference>
<feature type="domain" description="Aldehyde dehydrogenase" evidence="14">
    <location>
        <begin position="570"/>
        <end position="1030"/>
    </location>
</feature>
<evidence type="ECO:0000256" key="4">
    <source>
        <dbReference type="ARBA" id="ARBA00019842"/>
    </source>
</evidence>
<dbReference type="InterPro" id="IPR016162">
    <property type="entry name" value="Ald_DH_N"/>
</dbReference>
<dbReference type="EC" id="1.2.1.24" evidence="3"/>
<dbReference type="FunFam" id="3.40.605.10:FF:000026">
    <property type="entry name" value="Aldehyde dehydrogenase, putative"/>
    <property type="match status" value="1"/>
</dbReference>
<evidence type="ECO:0000256" key="8">
    <source>
        <dbReference type="ARBA" id="ARBA00049194"/>
    </source>
</evidence>
<name>A0AA38RVN4_9PEZI</name>
<feature type="domain" description="Aldehyde dehydrogenase" evidence="14">
    <location>
        <begin position="59"/>
        <end position="522"/>
    </location>
</feature>
<comment type="similarity">
    <text evidence="2 13">Belongs to the aldehyde dehydrogenase family.</text>
</comment>
<feature type="active site" evidence="12">
    <location>
        <position position="297"/>
    </location>
</feature>
<dbReference type="FunFam" id="3.40.605.10:FF:000050">
    <property type="entry name" value="Aldehyde dehydrogenase, mitochondrial"/>
    <property type="match status" value="1"/>
</dbReference>
<dbReference type="EC" id="1.2.1.3" evidence="6"/>
<evidence type="ECO:0000313" key="16">
    <source>
        <dbReference type="Proteomes" id="UP001174694"/>
    </source>
</evidence>
<dbReference type="FunFam" id="3.40.309.10:FF:000012">
    <property type="entry name" value="Betaine aldehyde dehydrogenase"/>
    <property type="match status" value="1"/>
</dbReference>
<dbReference type="InterPro" id="IPR016163">
    <property type="entry name" value="Ald_DH_C"/>
</dbReference>
<evidence type="ECO:0000256" key="3">
    <source>
        <dbReference type="ARBA" id="ARBA00013051"/>
    </source>
</evidence>
<dbReference type="AlphaFoldDB" id="A0AA38RVN4"/>
<evidence type="ECO:0000313" key="15">
    <source>
        <dbReference type="EMBL" id="KAJ9143300.1"/>
    </source>
</evidence>
<dbReference type="CDD" id="cd07103">
    <property type="entry name" value="ALDH_F5_SSADH_GabD"/>
    <property type="match status" value="1"/>
</dbReference>
<evidence type="ECO:0000256" key="1">
    <source>
        <dbReference type="ARBA" id="ARBA00005176"/>
    </source>
</evidence>
<keyword evidence="16" id="KW-1185">Reference proteome</keyword>
<dbReference type="GO" id="GO:0004029">
    <property type="term" value="F:aldehyde dehydrogenase (NAD+) activity"/>
    <property type="evidence" value="ECO:0007669"/>
    <property type="project" value="UniProtKB-EC"/>
</dbReference>
<dbReference type="InterPro" id="IPR029510">
    <property type="entry name" value="Ald_DH_CS_GLU"/>
</dbReference>
<evidence type="ECO:0000256" key="12">
    <source>
        <dbReference type="PROSITE-ProRule" id="PRU10007"/>
    </source>
</evidence>
<comment type="catalytic activity">
    <reaction evidence="8">
        <text>an aldehyde + NAD(+) + H2O = a carboxylate + NADH + 2 H(+)</text>
        <dbReference type="Rhea" id="RHEA:16185"/>
        <dbReference type="ChEBI" id="CHEBI:15377"/>
        <dbReference type="ChEBI" id="CHEBI:15378"/>
        <dbReference type="ChEBI" id="CHEBI:17478"/>
        <dbReference type="ChEBI" id="CHEBI:29067"/>
        <dbReference type="ChEBI" id="CHEBI:57540"/>
        <dbReference type="ChEBI" id="CHEBI:57945"/>
        <dbReference type="EC" id="1.2.1.3"/>
    </reaction>
</comment>
<dbReference type="SUPFAM" id="SSF53720">
    <property type="entry name" value="ALDH-like"/>
    <property type="match status" value="2"/>
</dbReference>
<evidence type="ECO:0000256" key="5">
    <source>
        <dbReference type="ARBA" id="ARBA00023002"/>
    </source>
</evidence>
<dbReference type="Gene3D" id="3.40.605.10">
    <property type="entry name" value="Aldehyde Dehydrogenase, Chain A, domain 1"/>
    <property type="match status" value="2"/>
</dbReference>
<evidence type="ECO:0000256" key="10">
    <source>
        <dbReference type="ARBA" id="ARBA00052698"/>
    </source>
</evidence>
<gene>
    <name evidence="15" type="ORF">NKR23_g6660</name>
</gene>
<evidence type="ECO:0000256" key="11">
    <source>
        <dbReference type="ARBA" id="ARBA00067047"/>
    </source>
</evidence>
<dbReference type="InterPro" id="IPR016160">
    <property type="entry name" value="Ald_DH_CS_CYS"/>
</dbReference>
<dbReference type="PROSITE" id="PS00687">
    <property type="entry name" value="ALDEHYDE_DEHYDR_GLU"/>
    <property type="match status" value="2"/>
</dbReference>
<dbReference type="InterPro" id="IPR015590">
    <property type="entry name" value="Aldehyde_DH_dom"/>
</dbReference>
<comment type="catalytic activity">
    <reaction evidence="9">
        <text>succinate semialdehyde + NADP(+) + H2O = succinate + NADPH + 2 H(+)</text>
        <dbReference type="Rhea" id="RHEA:13213"/>
        <dbReference type="ChEBI" id="CHEBI:15377"/>
        <dbReference type="ChEBI" id="CHEBI:15378"/>
        <dbReference type="ChEBI" id="CHEBI:30031"/>
        <dbReference type="ChEBI" id="CHEBI:57706"/>
        <dbReference type="ChEBI" id="CHEBI:57783"/>
        <dbReference type="ChEBI" id="CHEBI:58349"/>
        <dbReference type="EC" id="1.2.1.16"/>
    </reaction>
</comment>
<dbReference type="PROSITE" id="PS00070">
    <property type="entry name" value="ALDEHYDE_DEHYDR_CYS"/>
    <property type="match status" value="1"/>
</dbReference>
<evidence type="ECO:0000256" key="2">
    <source>
        <dbReference type="ARBA" id="ARBA00009986"/>
    </source>
</evidence>
<evidence type="ECO:0000256" key="6">
    <source>
        <dbReference type="ARBA" id="ARBA00024226"/>
    </source>
</evidence>
<proteinExistence type="inferred from homology"/>
<comment type="catalytic activity">
    <reaction evidence="10">
        <text>succinate semialdehyde + NAD(+) + H2O = succinate + NADH + 2 H(+)</text>
        <dbReference type="Rhea" id="RHEA:13217"/>
        <dbReference type="ChEBI" id="CHEBI:15377"/>
        <dbReference type="ChEBI" id="CHEBI:15378"/>
        <dbReference type="ChEBI" id="CHEBI:30031"/>
        <dbReference type="ChEBI" id="CHEBI:57540"/>
        <dbReference type="ChEBI" id="CHEBI:57706"/>
        <dbReference type="ChEBI" id="CHEBI:57945"/>
        <dbReference type="EC" id="1.2.1.16"/>
    </reaction>
</comment>
<dbReference type="FunFam" id="3.40.605.10:FF:000005">
    <property type="entry name" value="Succinate-semialdehyde dehydrogenase I"/>
    <property type="match status" value="1"/>
</dbReference>
<dbReference type="EC" id="1.2.1.16" evidence="11"/>
<comment type="pathway">
    <text evidence="1">Amino-acid degradation; 4-aminobutanoate degradation.</text>
</comment>
<accession>A0AA38RVN4</accession>
<organism evidence="15 16">
    <name type="scientific">Pleurostoma richardsiae</name>
    <dbReference type="NCBI Taxonomy" id="41990"/>
    <lineage>
        <taxon>Eukaryota</taxon>
        <taxon>Fungi</taxon>
        <taxon>Dikarya</taxon>
        <taxon>Ascomycota</taxon>
        <taxon>Pezizomycotina</taxon>
        <taxon>Sordariomycetes</taxon>
        <taxon>Sordariomycetidae</taxon>
        <taxon>Calosphaeriales</taxon>
        <taxon>Pleurostomataceae</taxon>
        <taxon>Pleurostoma</taxon>
    </lineage>
</organism>
<sequence length="1040" mass="112782">MYYRVSRRHLPWPAVTGHGALRANPQCRRSFASEANQLLRSKLRDPKLLRDQAYVGGKWTDGKTKKRFSVSNPFNGAEIGTCPEMDQGDTVRGIEIAQQAFDSFQHSSARQRTGILKRWFELMQEHEGDLATILSFENGRPLEAARAEIKYAASFFEWFQGEALRAYGETIESSTPGNRVLTLKQPVGVVGIITPWNFPSAMITRKVGASVAAGCSVVLKPAAETPYSALALAELGERAGLPAGVFNIVTANKNVAEVGKAICESPLVKKVSFTGSTGVGKILMQQSSSTLKKLSMELGGNAPFIIFDDADVDTAVEGLMAAKFRASGQTCVCANRVYVQEGIYDTFVDRFAAVVRERMIPGDPMSAGTTLGPLITRKAADKVERLIQDAREKGAEVVTGGDRSSNDSETLYPATVLKNMTSSMRASREEIFGPVVAFYRFGTEEELLKMANDSEVGLAAYVYTDKLSQAWRAAELLQTGMVGVNTGVISDPVAPFGGVKHSGFGREGGRVGIEEFQILKTVTLGGLGLPGWKLARLASTAPSQVLKIAGRNVTVPTGLFIDNEFRKSIGGNTFGVENPATATELLRVEEGREEDVDEAVKAARRAFESSQWASSNPVYRGELLHRLAELMERDKEDIIALEMVDTGKTYRQASTLDFPGSVGTLKYYAGWADKILGMTSFNIPGAFAYTRREPIGVCGQIIPWNFPLLMFTWKIAPAIAAGNTVVIKSAEATPLTALKICELIREAGFPAGVINHVPGFGKTVGNAIASHMGIDKVAFTGSTATGRAILKASAASNLKKVTLELGGKSPNIIFPDADMEKAVEWSAWGINMNFGQTCHAGTRIYVHEDVYDVFVQKYTERMAKLKVGDNFEAGVDQGPQNSKMQHQKILDYIESGKQEGATVQLGGKTAKVGSGSGYYIEPTIFTNVKPDMKIMKEEIFGPVVAIAKFSSEDEVLQLANDTSYGLAAAVHTKDYERAVRVTNALKAGTTWVNMYNLVHWSIPFGGYKQSGIGRECGEAVLENYTQTKAVYLNTGMPAPK</sequence>
<reference evidence="15" key="1">
    <citation type="submission" date="2022-07" db="EMBL/GenBank/DDBJ databases">
        <title>Fungi with potential for degradation of polypropylene.</title>
        <authorList>
            <person name="Gostincar C."/>
        </authorList>
    </citation>
    <scope>NUCLEOTIDE SEQUENCE</scope>
    <source>
        <strain evidence="15">EXF-13308</strain>
    </source>
</reference>
<dbReference type="Proteomes" id="UP001174694">
    <property type="component" value="Unassembled WGS sequence"/>
</dbReference>
<comment type="caution">
    <text evidence="15">The sequence shown here is derived from an EMBL/GenBank/DDBJ whole genome shotgun (WGS) entry which is preliminary data.</text>
</comment>
<dbReference type="InterPro" id="IPR016161">
    <property type="entry name" value="Ald_DH/histidinol_DH"/>
</dbReference>
<dbReference type="PANTHER" id="PTHR11699">
    <property type="entry name" value="ALDEHYDE DEHYDROGENASE-RELATED"/>
    <property type="match status" value="1"/>
</dbReference>
<dbReference type="Gene3D" id="3.40.309.10">
    <property type="entry name" value="Aldehyde Dehydrogenase, Chain A, domain 2"/>
    <property type="match status" value="2"/>
</dbReference>